<dbReference type="Proteomes" id="UP001249851">
    <property type="component" value="Unassembled WGS sequence"/>
</dbReference>
<evidence type="ECO:0000313" key="1">
    <source>
        <dbReference type="EMBL" id="KAK2574560.1"/>
    </source>
</evidence>
<evidence type="ECO:0000313" key="2">
    <source>
        <dbReference type="Proteomes" id="UP001249851"/>
    </source>
</evidence>
<proteinExistence type="predicted"/>
<dbReference type="PANTHER" id="PTHR11005">
    <property type="entry name" value="LYSOSOMAL ACID LIPASE-RELATED"/>
    <property type="match status" value="1"/>
</dbReference>
<organism evidence="1 2">
    <name type="scientific">Acropora cervicornis</name>
    <name type="common">Staghorn coral</name>
    <dbReference type="NCBI Taxonomy" id="6130"/>
    <lineage>
        <taxon>Eukaryota</taxon>
        <taxon>Metazoa</taxon>
        <taxon>Cnidaria</taxon>
        <taxon>Anthozoa</taxon>
        <taxon>Hexacorallia</taxon>
        <taxon>Scleractinia</taxon>
        <taxon>Astrocoeniina</taxon>
        <taxon>Acroporidae</taxon>
        <taxon>Acropora</taxon>
    </lineage>
</organism>
<dbReference type="EMBL" id="JARQWQ010000001">
    <property type="protein sequence ID" value="KAK2574560.1"/>
    <property type="molecule type" value="Genomic_DNA"/>
</dbReference>
<reference evidence="1" key="1">
    <citation type="journal article" date="2023" name="G3 (Bethesda)">
        <title>Whole genome assembly and annotation of the endangered Caribbean coral Acropora cervicornis.</title>
        <authorList>
            <person name="Selwyn J.D."/>
            <person name="Vollmer S.V."/>
        </authorList>
    </citation>
    <scope>NUCLEOTIDE SEQUENCE</scope>
    <source>
        <strain evidence="1">K2</strain>
    </source>
</reference>
<accession>A0AAD9R7N6</accession>
<sequence>MRLNFDKSHEYVIRRIGGKRDEVSQNSLFVDKQYHNCPDFEKGIAATDARWNFTRLPVYLSHTPAGTSVKNMAHFCQMVQTNKFRMYDYGSPSKNMEHYGQSTPPAYNVSAMTVPVALYWAQKDWLADPTDVRALLPQLPSKLYDKYIPNWDHLDFIWGMDAAVVYYDIIKNMKGS</sequence>
<dbReference type="AlphaFoldDB" id="A0AAD9R7N6"/>
<reference evidence="1" key="2">
    <citation type="journal article" date="2023" name="Science">
        <title>Genomic signatures of disease resistance in endangered staghorn corals.</title>
        <authorList>
            <person name="Vollmer S.V."/>
            <person name="Selwyn J.D."/>
            <person name="Despard B.A."/>
            <person name="Roesel C.L."/>
        </authorList>
    </citation>
    <scope>NUCLEOTIDE SEQUENCE</scope>
    <source>
        <strain evidence="1">K2</strain>
    </source>
</reference>
<keyword evidence="2" id="KW-1185">Reference proteome</keyword>
<comment type="caution">
    <text evidence="1">The sequence shown here is derived from an EMBL/GenBank/DDBJ whole genome shotgun (WGS) entry which is preliminary data.</text>
</comment>
<dbReference type="Gene3D" id="3.40.50.1820">
    <property type="entry name" value="alpha/beta hydrolase"/>
    <property type="match status" value="1"/>
</dbReference>
<dbReference type="SUPFAM" id="SSF53474">
    <property type="entry name" value="alpha/beta-Hydrolases"/>
    <property type="match status" value="1"/>
</dbReference>
<protein>
    <submittedName>
        <fullName evidence="1">Gastric triacylglycerol lipase</fullName>
    </submittedName>
</protein>
<gene>
    <name evidence="1" type="ORF">P5673_000747</name>
</gene>
<dbReference type="InterPro" id="IPR029058">
    <property type="entry name" value="AB_hydrolase_fold"/>
</dbReference>
<name>A0AAD9R7N6_ACRCE</name>